<dbReference type="GO" id="GO:0046100">
    <property type="term" value="P:hypoxanthine metabolic process"/>
    <property type="evidence" value="ECO:0007669"/>
    <property type="project" value="TreeGrafter"/>
</dbReference>
<evidence type="ECO:0000256" key="15">
    <source>
        <dbReference type="ARBA" id="ARBA00048811"/>
    </source>
</evidence>
<evidence type="ECO:0000256" key="16">
    <source>
        <dbReference type="ARBA" id="ARBA00049402"/>
    </source>
</evidence>
<comment type="similarity">
    <text evidence="5 17">Belongs to the purine/pyrimidine phosphoribosyltransferase family.</text>
</comment>
<evidence type="ECO:0000313" key="20">
    <source>
        <dbReference type="Proteomes" id="UP000886829"/>
    </source>
</evidence>
<keyword evidence="8 17" id="KW-0963">Cytoplasm</keyword>
<keyword evidence="11 17" id="KW-0479">Metal-binding</keyword>
<dbReference type="PANTHER" id="PTHR43340">
    <property type="entry name" value="HYPOXANTHINE-GUANINE PHOSPHORIBOSYLTRANSFERASE"/>
    <property type="match status" value="1"/>
</dbReference>
<evidence type="ECO:0000256" key="4">
    <source>
        <dbReference type="ARBA" id="ARBA00004669"/>
    </source>
</evidence>
<evidence type="ECO:0000259" key="18">
    <source>
        <dbReference type="Pfam" id="PF00156"/>
    </source>
</evidence>
<reference evidence="19" key="1">
    <citation type="journal article" date="2021" name="PeerJ">
        <title>Extensive microbial diversity within the chicken gut microbiome revealed by metagenomics and culture.</title>
        <authorList>
            <person name="Gilroy R."/>
            <person name="Ravi A."/>
            <person name="Getino M."/>
            <person name="Pursley I."/>
            <person name="Horton D.L."/>
            <person name="Alikhan N.F."/>
            <person name="Baker D."/>
            <person name="Gharbi K."/>
            <person name="Hall N."/>
            <person name="Watson M."/>
            <person name="Adriaenssens E.M."/>
            <person name="Foster-Nyarko E."/>
            <person name="Jarju S."/>
            <person name="Secka A."/>
            <person name="Antonio M."/>
            <person name="Oren A."/>
            <person name="Chaudhuri R.R."/>
            <person name="La Ragione R."/>
            <person name="Hildebrand F."/>
            <person name="Pallen M.J."/>
        </authorList>
    </citation>
    <scope>NUCLEOTIDE SEQUENCE</scope>
    <source>
        <strain evidence="19">USASDec5-558</strain>
    </source>
</reference>
<keyword evidence="14 17" id="KW-0460">Magnesium</keyword>
<evidence type="ECO:0000256" key="7">
    <source>
        <dbReference type="ARBA" id="ARBA00014105"/>
    </source>
</evidence>
<comment type="pathway">
    <text evidence="4 17">Purine metabolism; IMP biosynthesis via salvage pathway; IMP from hypoxanthine: step 1/1.</text>
</comment>
<evidence type="ECO:0000256" key="2">
    <source>
        <dbReference type="ARBA" id="ARBA00003637"/>
    </source>
</evidence>
<dbReference type="NCBIfam" id="TIGR01203">
    <property type="entry name" value="HGPRTase"/>
    <property type="match status" value="1"/>
</dbReference>
<dbReference type="GO" id="GO:0004422">
    <property type="term" value="F:hypoxanthine phosphoribosyltransferase activity"/>
    <property type="evidence" value="ECO:0007669"/>
    <property type="project" value="InterPro"/>
</dbReference>
<keyword evidence="12 17" id="KW-0660">Purine salvage</keyword>
<protein>
    <recommendedName>
        <fullName evidence="7 17">Hypoxanthine phosphoribosyltransferase</fullName>
        <ecNumber evidence="6 17">2.4.2.8</ecNumber>
    </recommendedName>
</protein>
<dbReference type="Gene3D" id="3.40.50.2020">
    <property type="match status" value="1"/>
</dbReference>
<dbReference type="Pfam" id="PF00156">
    <property type="entry name" value="Pribosyltran"/>
    <property type="match status" value="1"/>
</dbReference>
<evidence type="ECO:0000256" key="12">
    <source>
        <dbReference type="ARBA" id="ARBA00022726"/>
    </source>
</evidence>
<evidence type="ECO:0000256" key="9">
    <source>
        <dbReference type="ARBA" id="ARBA00022676"/>
    </source>
</evidence>
<dbReference type="EC" id="2.4.2.8" evidence="6 17"/>
<comment type="cofactor">
    <cofactor evidence="1 17">
        <name>Mg(2+)</name>
        <dbReference type="ChEBI" id="CHEBI:18420"/>
    </cofactor>
</comment>
<proteinExistence type="inferred from homology"/>
<evidence type="ECO:0000313" key="19">
    <source>
        <dbReference type="EMBL" id="HIX55896.1"/>
    </source>
</evidence>
<evidence type="ECO:0000256" key="17">
    <source>
        <dbReference type="RuleBase" id="RU364099"/>
    </source>
</evidence>
<dbReference type="EMBL" id="DXEV01000010">
    <property type="protein sequence ID" value="HIX55896.1"/>
    <property type="molecule type" value="Genomic_DNA"/>
</dbReference>
<comment type="catalytic activity">
    <reaction evidence="15">
        <text>GMP + diphosphate = guanine + 5-phospho-alpha-D-ribose 1-diphosphate</text>
        <dbReference type="Rhea" id="RHEA:25424"/>
        <dbReference type="ChEBI" id="CHEBI:16235"/>
        <dbReference type="ChEBI" id="CHEBI:33019"/>
        <dbReference type="ChEBI" id="CHEBI:58017"/>
        <dbReference type="ChEBI" id="CHEBI:58115"/>
        <dbReference type="EC" id="2.4.2.8"/>
    </reaction>
    <physiologicalReaction direction="right-to-left" evidence="15">
        <dbReference type="Rhea" id="RHEA:25426"/>
    </physiologicalReaction>
</comment>
<gene>
    <name evidence="19" type="primary">hpt</name>
    <name evidence="19" type="ORF">H9850_00300</name>
</gene>
<dbReference type="GO" id="GO:0000166">
    <property type="term" value="F:nucleotide binding"/>
    <property type="evidence" value="ECO:0007669"/>
    <property type="project" value="UniProtKB-KW"/>
</dbReference>
<dbReference type="AlphaFoldDB" id="A0A9D1WB11"/>
<comment type="function">
    <text evidence="2">Purine salvage pathway enzyme which catalyzes the transfer of the ribosyl-5-phosphate group from 5-phospho-alpha-D-ribose 1-diphosphate (PRPP) to the N9 position of hypoxanthine to yield IMP (inosine 5'-monophosphate). To a lesser extent, can also act on guanine leading to GMP, but shows a highly less efficient activity with xanthine.</text>
</comment>
<dbReference type="SUPFAM" id="SSF53271">
    <property type="entry name" value="PRTase-like"/>
    <property type="match status" value="1"/>
</dbReference>
<sequence>MAELQVKELVPVFTKEQLQERVQALGQEISRDYKDKDLCCVCILKGAIPFFADLIRAIDHREMVIDTIRASSYGNSDQSSGEVKFIKDLELDVKGKDVLLIEDVVDTGLTMKEIVKHVYELGANSVRIAVCIDKRERRQVEVDIAYRAFDLSEGFIVGYGLDLGEHYRQLDGIYEVILAKD</sequence>
<accession>A0A9D1WB11</accession>
<dbReference type="InterPro" id="IPR050408">
    <property type="entry name" value="HGPRT"/>
</dbReference>
<dbReference type="GO" id="GO:0000287">
    <property type="term" value="F:magnesium ion binding"/>
    <property type="evidence" value="ECO:0007669"/>
    <property type="project" value="TreeGrafter"/>
</dbReference>
<dbReference type="GO" id="GO:0032264">
    <property type="term" value="P:IMP salvage"/>
    <property type="evidence" value="ECO:0007669"/>
    <property type="project" value="TreeGrafter"/>
</dbReference>
<evidence type="ECO:0000256" key="1">
    <source>
        <dbReference type="ARBA" id="ARBA00001946"/>
    </source>
</evidence>
<dbReference type="GO" id="GO:0005829">
    <property type="term" value="C:cytosol"/>
    <property type="evidence" value="ECO:0007669"/>
    <property type="project" value="TreeGrafter"/>
</dbReference>
<comment type="caution">
    <text evidence="19">The sequence shown here is derived from an EMBL/GenBank/DDBJ whole genome shotgun (WGS) entry which is preliminary data.</text>
</comment>
<dbReference type="PANTHER" id="PTHR43340:SF1">
    <property type="entry name" value="HYPOXANTHINE PHOSPHORIBOSYLTRANSFERASE"/>
    <property type="match status" value="1"/>
</dbReference>
<evidence type="ECO:0000256" key="3">
    <source>
        <dbReference type="ARBA" id="ARBA00004496"/>
    </source>
</evidence>
<dbReference type="Proteomes" id="UP000886829">
    <property type="component" value="Unassembled WGS sequence"/>
</dbReference>
<dbReference type="InterPro" id="IPR029057">
    <property type="entry name" value="PRTase-like"/>
</dbReference>
<dbReference type="GO" id="GO:0032263">
    <property type="term" value="P:GMP salvage"/>
    <property type="evidence" value="ECO:0007669"/>
    <property type="project" value="TreeGrafter"/>
</dbReference>
<organism evidence="19 20">
    <name type="scientific">Candidatus Anaerobiospirillum pullistercoris</name>
    <dbReference type="NCBI Taxonomy" id="2838452"/>
    <lineage>
        <taxon>Bacteria</taxon>
        <taxon>Pseudomonadati</taxon>
        <taxon>Pseudomonadota</taxon>
        <taxon>Gammaproteobacteria</taxon>
        <taxon>Aeromonadales</taxon>
        <taxon>Succinivibrionaceae</taxon>
        <taxon>Anaerobiospirillum</taxon>
    </lineage>
</organism>
<comment type="subcellular location">
    <subcellularLocation>
        <location evidence="3 17">Cytoplasm</location>
    </subcellularLocation>
</comment>
<dbReference type="InterPro" id="IPR000836">
    <property type="entry name" value="PRTase_dom"/>
</dbReference>
<evidence type="ECO:0000256" key="6">
    <source>
        <dbReference type="ARBA" id="ARBA00011895"/>
    </source>
</evidence>
<comment type="catalytic activity">
    <reaction evidence="16">
        <text>IMP + diphosphate = hypoxanthine + 5-phospho-alpha-D-ribose 1-diphosphate</text>
        <dbReference type="Rhea" id="RHEA:17973"/>
        <dbReference type="ChEBI" id="CHEBI:17368"/>
        <dbReference type="ChEBI" id="CHEBI:33019"/>
        <dbReference type="ChEBI" id="CHEBI:58017"/>
        <dbReference type="ChEBI" id="CHEBI:58053"/>
        <dbReference type="EC" id="2.4.2.8"/>
    </reaction>
    <physiologicalReaction direction="right-to-left" evidence="16">
        <dbReference type="Rhea" id="RHEA:17975"/>
    </physiologicalReaction>
</comment>
<evidence type="ECO:0000256" key="13">
    <source>
        <dbReference type="ARBA" id="ARBA00022741"/>
    </source>
</evidence>
<evidence type="ECO:0000256" key="8">
    <source>
        <dbReference type="ARBA" id="ARBA00022490"/>
    </source>
</evidence>
<evidence type="ECO:0000256" key="10">
    <source>
        <dbReference type="ARBA" id="ARBA00022679"/>
    </source>
</evidence>
<keyword evidence="10 17" id="KW-0808">Transferase</keyword>
<dbReference type="GO" id="GO:0006166">
    <property type="term" value="P:purine ribonucleoside salvage"/>
    <property type="evidence" value="ECO:0007669"/>
    <property type="project" value="UniProtKB-KW"/>
</dbReference>
<evidence type="ECO:0000256" key="11">
    <source>
        <dbReference type="ARBA" id="ARBA00022723"/>
    </source>
</evidence>
<dbReference type="InterPro" id="IPR005904">
    <property type="entry name" value="Hxn_phspho_trans"/>
</dbReference>
<evidence type="ECO:0000256" key="5">
    <source>
        <dbReference type="ARBA" id="ARBA00008391"/>
    </source>
</evidence>
<dbReference type="CDD" id="cd06223">
    <property type="entry name" value="PRTases_typeI"/>
    <property type="match status" value="1"/>
</dbReference>
<name>A0A9D1WB11_9GAMM</name>
<reference evidence="19" key="2">
    <citation type="submission" date="2021-04" db="EMBL/GenBank/DDBJ databases">
        <authorList>
            <person name="Gilroy R."/>
        </authorList>
    </citation>
    <scope>NUCLEOTIDE SEQUENCE</scope>
    <source>
        <strain evidence="19">USASDec5-558</strain>
    </source>
</reference>
<keyword evidence="13 17" id="KW-0547">Nucleotide-binding</keyword>
<feature type="domain" description="Phosphoribosyltransferase" evidence="18">
    <location>
        <begin position="17"/>
        <end position="162"/>
    </location>
</feature>
<evidence type="ECO:0000256" key="14">
    <source>
        <dbReference type="ARBA" id="ARBA00022842"/>
    </source>
</evidence>
<keyword evidence="9 17" id="KW-0328">Glycosyltransferase</keyword>
<dbReference type="GO" id="GO:0006178">
    <property type="term" value="P:guanine salvage"/>
    <property type="evidence" value="ECO:0007669"/>
    <property type="project" value="TreeGrafter"/>
</dbReference>